<evidence type="ECO:0000313" key="3">
    <source>
        <dbReference type="Proteomes" id="UP000215126"/>
    </source>
</evidence>
<feature type="domain" description="Phage tail fibre protein N-terminal" evidence="1">
    <location>
        <begin position="1"/>
        <end position="152"/>
    </location>
</feature>
<gene>
    <name evidence="2" type="ORF">SAMEA4530655_04667</name>
</gene>
<dbReference type="Proteomes" id="UP000215126">
    <property type="component" value="Chromosome 1"/>
</dbReference>
<keyword evidence="3" id="KW-1185">Reference proteome</keyword>
<reference evidence="2 3" key="1">
    <citation type="submission" date="2017-06" db="EMBL/GenBank/DDBJ databases">
        <authorList>
            <consortium name="Pathogen Informatics"/>
        </authorList>
    </citation>
    <scope>NUCLEOTIDE SEQUENCE [LARGE SCALE GENOMIC DNA]</scope>
    <source>
        <strain evidence="2 3">NCTC13161</strain>
    </source>
</reference>
<accession>A0A239SWC2</accession>
<evidence type="ECO:0000259" key="1">
    <source>
        <dbReference type="Pfam" id="PF12571"/>
    </source>
</evidence>
<dbReference type="InterPro" id="IPR051934">
    <property type="entry name" value="Phage_Tail_Fiber_Structural"/>
</dbReference>
<proteinExistence type="predicted"/>
<protein>
    <recommendedName>
        <fullName evidence="1">Phage tail fibre protein N-terminal domain-containing protein</fullName>
    </recommendedName>
</protein>
<dbReference type="PANTHER" id="PTHR35191:SF1">
    <property type="entry name" value="PROPHAGE SIDE TAIL FIBER PROTEIN HOMOLOG STFQ-RELATED"/>
    <property type="match status" value="1"/>
</dbReference>
<name>A0A239SWC2_9BURK</name>
<dbReference type="STRING" id="93222.NA29_25725"/>
<dbReference type="GeneID" id="88097732"/>
<dbReference type="AlphaFoldDB" id="A0A239SWC2"/>
<dbReference type="InterPro" id="IPR022225">
    <property type="entry name" value="Phage_tail_fibre_N"/>
</dbReference>
<evidence type="ECO:0000313" key="2">
    <source>
        <dbReference type="EMBL" id="SNU89559.1"/>
    </source>
</evidence>
<dbReference type="Pfam" id="PF12571">
    <property type="entry name" value="Phage_tail_fib"/>
    <property type="match status" value="1"/>
</dbReference>
<sequence length="543" mass="57784">MTATYFAIATDVGNAKDANAKALGLPRKYVALAIGDGGGDNAPVPTPKTSQKALLGEWRRAPLNSLDVDPKAPSQLIAEQVIPETEGGKWIRELGLYDEDGDLCYVSNAPPTYKPTLPEGSGKTQSVRMILINSSGVNVELKIDPSVILATREYADKAITVAMKAHVEAADPHTQYFPKAGGLITGPVTMGRVTGDFNLDWLSVFGRIRGVSSTGALTASNGKGTGQTSLHLKREDADVDTKTWEIMHGSSGTFALRAVADDYKSTTTVFSVDRPAGITSAVMRLMQSGGRLLIAGSPDDGVSPLQVKGVATFDTPARGDNSRRGATTEYVTTALKGFPPIYSIQALPASNVGPIIVAEVAEVWVWSATQYYAGYRSPLCGRPLDGHTLAPLPSEIDAVGGTLSKLAYASLWAYAQENALVVASGAWSAGMHRFVDLGGDNFRVPDLRNQFRRYTGTDADTANARTLGTSQRDADQRVTGGAGSVRNWSISGAFQGNGDQIYFDRSVGATELFVNSSFDNARVIRTSSESRPTNTAYAPRLHI</sequence>
<dbReference type="EMBL" id="LT906435">
    <property type="protein sequence ID" value="SNU89559.1"/>
    <property type="molecule type" value="Genomic_DNA"/>
</dbReference>
<organism evidence="2 3">
    <name type="scientific">Pandoraea sputorum</name>
    <dbReference type="NCBI Taxonomy" id="93222"/>
    <lineage>
        <taxon>Bacteria</taxon>
        <taxon>Pseudomonadati</taxon>
        <taxon>Pseudomonadota</taxon>
        <taxon>Betaproteobacteria</taxon>
        <taxon>Burkholderiales</taxon>
        <taxon>Burkholderiaceae</taxon>
        <taxon>Pandoraea</taxon>
    </lineage>
</organism>
<dbReference type="RefSeq" id="WP_197701866.1">
    <property type="nucleotide sequence ID" value="NZ_LT906435.1"/>
</dbReference>
<dbReference type="PANTHER" id="PTHR35191">
    <property type="entry name" value="PROPHAGE SIDE TAIL FIBER PROTEIN HOMOLOG STFQ-RELATED"/>
    <property type="match status" value="1"/>
</dbReference>